<evidence type="ECO:0000256" key="10">
    <source>
        <dbReference type="ARBA" id="ARBA00023136"/>
    </source>
</evidence>
<feature type="transmembrane region" description="Helical" evidence="11">
    <location>
        <begin position="295"/>
        <end position="314"/>
    </location>
</feature>
<reference evidence="14 15" key="1">
    <citation type="journal article" date="2016" name="Nat. Commun.">
        <title>Thousands of microbial genomes shed light on interconnected biogeochemical processes in an aquifer system.</title>
        <authorList>
            <person name="Anantharaman K."/>
            <person name="Brown C.T."/>
            <person name="Hug L.A."/>
            <person name="Sharon I."/>
            <person name="Castelle C.J."/>
            <person name="Probst A.J."/>
            <person name="Thomas B.C."/>
            <person name="Singh A."/>
            <person name="Wilkins M.J."/>
            <person name="Karaoz U."/>
            <person name="Brodie E.L."/>
            <person name="Williams K.H."/>
            <person name="Hubbard S.S."/>
            <person name="Banfield J.F."/>
        </authorList>
    </citation>
    <scope>NUCLEOTIDE SEQUENCE [LARGE SCALE GENOMIC DNA]</scope>
</reference>
<dbReference type="InterPro" id="IPR036150">
    <property type="entry name" value="Cyt_b/b6_C_sf"/>
</dbReference>
<sequence>MREWLSKRYDLEKIEGPLQYQIKKPLPRSTGWFHTLGSMSLLLFISQVLTGILLLIYYRPTVDEAFESIKFIMTQPYMGWLYRQIHAWGANLMVIVVFLHMLRTFFTGSFKKPREITWVIGVFLFVLTLVFGFTGYLLPWNQLAYWATTVGTEIAGAIPFVGEWMKTLMRGGTSVGGETLSRFFVIHVIILPWIVFFLIAIHLFLVRFQGIATMDPVGDEKETKVKEKDGIPFFPHHMLKEGVVFFILLGVLITLSILAPFELGEKADPLTTPEGIKPEWYFLSMYHVLKYFSKLLGIFVVGLAPVFLLIWPFLDRSPQRHPFKRPISVTIGILVLLSFLVFGILGFISESKQKFFGKEYHFDIYGIPHSVQPDKGITK</sequence>
<name>A0A1G2KH15_9BACT</name>
<dbReference type="Gene3D" id="1.20.810.10">
    <property type="entry name" value="Cytochrome Bc1 Complex, Chain C"/>
    <property type="match status" value="1"/>
</dbReference>
<keyword evidence="4" id="KW-0679">Respiratory chain</keyword>
<comment type="caution">
    <text evidence="14">The sequence shown here is derived from an EMBL/GenBank/DDBJ whole genome shotgun (WGS) entry which is preliminary data.</text>
</comment>
<dbReference type="Pfam" id="PF00033">
    <property type="entry name" value="Cytochrome_B"/>
    <property type="match status" value="1"/>
</dbReference>
<dbReference type="GO" id="GO:0022904">
    <property type="term" value="P:respiratory electron transport chain"/>
    <property type="evidence" value="ECO:0007669"/>
    <property type="project" value="InterPro"/>
</dbReference>
<proteinExistence type="predicted"/>
<evidence type="ECO:0000259" key="12">
    <source>
        <dbReference type="PROSITE" id="PS51002"/>
    </source>
</evidence>
<accession>A0A1G2KH15</accession>
<dbReference type="Proteomes" id="UP000179023">
    <property type="component" value="Unassembled WGS sequence"/>
</dbReference>
<evidence type="ECO:0000256" key="8">
    <source>
        <dbReference type="ARBA" id="ARBA00022989"/>
    </source>
</evidence>
<gene>
    <name evidence="14" type="ORF">A3C07_04640</name>
</gene>
<feature type="transmembrane region" description="Helical" evidence="11">
    <location>
        <begin position="242"/>
        <end position="261"/>
    </location>
</feature>
<evidence type="ECO:0000256" key="11">
    <source>
        <dbReference type="SAM" id="Phobius"/>
    </source>
</evidence>
<feature type="transmembrane region" description="Helical" evidence="11">
    <location>
        <begin position="326"/>
        <end position="348"/>
    </location>
</feature>
<dbReference type="GO" id="GO:0009055">
    <property type="term" value="F:electron transfer activity"/>
    <property type="evidence" value="ECO:0007669"/>
    <property type="project" value="InterPro"/>
</dbReference>
<keyword evidence="8 11" id="KW-1133">Transmembrane helix</keyword>
<dbReference type="SUPFAM" id="SSF81648">
    <property type="entry name" value="a domain/subunit of cytochrome bc1 complex (Ubiquinol-cytochrome c reductase)"/>
    <property type="match status" value="1"/>
</dbReference>
<keyword evidence="9" id="KW-0408">Iron</keyword>
<dbReference type="GO" id="GO:0046872">
    <property type="term" value="F:metal ion binding"/>
    <property type="evidence" value="ECO:0007669"/>
    <property type="project" value="UniProtKB-KW"/>
</dbReference>
<evidence type="ECO:0000259" key="13">
    <source>
        <dbReference type="PROSITE" id="PS51003"/>
    </source>
</evidence>
<evidence type="ECO:0000256" key="1">
    <source>
        <dbReference type="ARBA" id="ARBA00004141"/>
    </source>
</evidence>
<evidence type="ECO:0000256" key="2">
    <source>
        <dbReference type="ARBA" id="ARBA00022448"/>
    </source>
</evidence>
<dbReference type="STRING" id="1802270.A3C07_04640"/>
<dbReference type="PROSITE" id="PS51003">
    <property type="entry name" value="CYTB_CTER"/>
    <property type="match status" value="1"/>
</dbReference>
<dbReference type="EMBL" id="MHQI01000057">
    <property type="protein sequence ID" value="OGZ98742.1"/>
    <property type="molecule type" value="Genomic_DNA"/>
</dbReference>
<evidence type="ECO:0000256" key="4">
    <source>
        <dbReference type="ARBA" id="ARBA00022660"/>
    </source>
</evidence>
<dbReference type="InterPro" id="IPR027387">
    <property type="entry name" value="Cytb/b6-like_sf"/>
</dbReference>
<dbReference type="PROSITE" id="PS51002">
    <property type="entry name" value="CYTB_NTER"/>
    <property type="match status" value="1"/>
</dbReference>
<protein>
    <recommendedName>
        <fullName evidence="16">Cytochrome bc complex cytochrome b subunit</fullName>
    </recommendedName>
</protein>
<dbReference type="InterPro" id="IPR005798">
    <property type="entry name" value="Cyt_b/b6_C"/>
</dbReference>
<keyword evidence="2" id="KW-0813">Transport</keyword>
<evidence type="ECO:0000256" key="6">
    <source>
        <dbReference type="ARBA" id="ARBA00022723"/>
    </source>
</evidence>
<dbReference type="InterPro" id="IPR016174">
    <property type="entry name" value="Di-haem_cyt_TM"/>
</dbReference>
<feature type="transmembrane region" description="Helical" evidence="11">
    <location>
        <begin position="85"/>
        <end position="106"/>
    </location>
</feature>
<evidence type="ECO:0000256" key="5">
    <source>
        <dbReference type="ARBA" id="ARBA00022692"/>
    </source>
</evidence>
<dbReference type="Pfam" id="PF00032">
    <property type="entry name" value="Cytochrom_B_C"/>
    <property type="match status" value="1"/>
</dbReference>
<dbReference type="PANTHER" id="PTHR19271:SF16">
    <property type="entry name" value="CYTOCHROME B"/>
    <property type="match status" value="1"/>
</dbReference>
<evidence type="ECO:0000256" key="9">
    <source>
        <dbReference type="ARBA" id="ARBA00023004"/>
    </source>
</evidence>
<evidence type="ECO:0000313" key="15">
    <source>
        <dbReference type="Proteomes" id="UP000179023"/>
    </source>
</evidence>
<dbReference type="InterPro" id="IPR048259">
    <property type="entry name" value="Cytochrome_b_N_euk/bac"/>
</dbReference>
<dbReference type="CDD" id="cd00284">
    <property type="entry name" value="Cytochrome_b_N"/>
    <property type="match status" value="1"/>
</dbReference>
<evidence type="ECO:0000256" key="3">
    <source>
        <dbReference type="ARBA" id="ARBA00022617"/>
    </source>
</evidence>
<keyword evidence="7" id="KW-0249">Electron transport</keyword>
<organism evidence="14 15">
    <name type="scientific">Candidatus Sungbacteria bacterium RIFCSPHIGHO2_02_FULL_47_11</name>
    <dbReference type="NCBI Taxonomy" id="1802270"/>
    <lineage>
        <taxon>Bacteria</taxon>
        <taxon>Candidatus Sungiibacteriota</taxon>
    </lineage>
</organism>
<dbReference type="GO" id="GO:0016491">
    <property type="term" value="F:oxidoreductase activity"/>
    <property type="evidence" value="ECO:0007669"/>
    <property type="project" value="InterPro"/>
</dbReference>
<evidence type="ECO:0000256" key="7">
    <source>
        <dbReference type="ARBA" id="ARBA00022982"/>
    </source>
</evidence>
<feature type="transmembrane region" description="Helical" evidence="11">
    <location>
        <begin position="143"/>
        <end position="162"/>
    </location>
</feature>
<comment type="subcellular location">
    <subcellularLocation>
        <location evidence="1">Membrane</location>
        <topology evidence="1">Multi-pass membrane protein</topology>
    </subcellularLocation>
</comment>
<feature type="transmembrane region" description="Helical" evidence="11">
    <location>
        <begin position="32"/>
        <end position="58"/>
    </location>
</feature>
<keyword evidence="3" id="KW-0349">Heme</keyword>
<feature type="transmembrane region" description="Helical" evidence="11">
    <location>
        <begin position="118"/>
        <end position="137"/>
    </location>
</feature>
<feature type="domain" description="Cytochrome b/b6 N-terminal region profile" evidence="12">
    <location>
        <begin position="1"/>
        <end position="215"/>
    </location>
</feature>
<keyword evidence="10 11" id="KW-0472">Membrane</keyword>
<dbReference type="SUPFAM" id="SSF81342">
    <property type="entry name" value="Transmembrane di-heme cytochromes"/>
    <property type="match status" value="1"/>
</dbReference>
<evidence type="ECO:0008006" key="16">
    <source>
        <dbReference type="Google" id="ProtNLM"/>
    </source>
</evidence>
<feature type="domain" description="Cytochrome b/b6 C-terminal region profile" evidence="13">
    <location>
        <begin position="223"/>
        <end position="346"/>
    </location>
</feature>
<dbReference type="AlphaFoldDB" id="A0A1G2KH15"/>
<evidence type="ECO:0000313" key="14">
    <source>
        <dbReference type="EMBL" id="OGZ98742.1"/>
    </source>
</evidence>
<dbReference type="GO" id="GO:0016020">
    <property type="term" value="C:membrane"/>
    <property type="evidence" value="ECO:0007669"/>
    <property type="project" value="UniProtKB-SubCell"/>
</dbReference>
<dbReference type="PANTHER" id="PTHR19271">
    <property type="entry name" value="CYTOCHROME B"/>
    <property type="match status" value="1"/>
</dbReference>
<feature type="transmembrane region" description="Helical" evidence="11">
    <location>
        <begin position="183"/>
        <end position="205"/>
    </location>
</feature>
<dbReference type="InterPro" id="IPR005797">
    <property type="entry name" value="Cyt_b/b6_N"/>
</dbReference>
<keyword evidence="5 11" id="KW-0812">Transmembrane</keyword>
<keyword evidence="6" id="KW-0479">Metal-binding</keyword>